<dbReference type="AlphaFoldDB" id="A0A080M7L2"/>
<protein>
    <submittedName>
        <fullName evidence="1">Uncharacterized protein</fullName>
    </submittedName>
</protein>
<dbReference type="Proteomes" id="UP000021315">
    <property type="component" value="Unassembled WGS sequence"/>
</dbReference>
<comment type="caution">
    <text evidence="1">The sequence shown here is derived from an EMBL/GenBank/DDBJ whole genome shotgun (WGS) entry which is preliminary data.</text>
</comment>
<sequence length="101" mass="11181">MLNGLLAYHGQPRVLPSTSKLPAARAAAIPKTSRIFPSATAQDCREYRKSVRDFVQANEPAVPISPQEDRVAGGEFVFEVCEERVEDLSTRTDRRVANHVS</sequence>
<evidence type="ECO:0000313" key="1">
    <source>
        <dbReference type="EMBL" id="KFB76480.1"/>
    </source>
</evidence>
<gene>
    <name evidence="1" type="ORF">AW06_002390</name>
</gene>
<proteinExistence type="predicted"/>
<name>A0A080M7L2_9PROT</name>
<accession>A0A080M7L2</accession>
<evidence type="ECO:0000313" key="2">
    <source>
        <dbReference type="Proteomes" id="UP000021315"/>
    </source>
</evidence>
<dbReference type="EMBL" id="JDST02000053">
    <property type="protein sequence ID" value="KFB76480.1"/>
    <property type="molecule type" value="Genomic_DNA"/>
</dbReference>
<keyword evidence="2" id="KW-1185">Reference proteome</keyword>
<organism evidence="1 2">
    <name type="scientific">Candidatus Accumulibacter cognatus</name>
    <dbReference type="NCBI Taxonomy" id="2954383"/>
    <lineage>
        <taxon>Bacteria</taxon>
        <taxon>Pseudomonadati</taxon>
        <taxon>Pseudomonadota</taxon>
        <taxon>Betaproteobacteria</taxon>
        <taxon>Candidatus Accumulibacter</taxon>
    </lineage>
</organism>
<reference evidence="1" key="1">
    <citation type="submission" date="2014-02" db="EMBL/GenBank/DDBJ databases">
        <title>Expanding our view of genomic diversity in Candidatus Accumulibacter clades.</title>
        <authorList>
            <person name="Skennerton C.T."/>
            <person name="Barr J.J."/>
            <person name="Slater F.R."/>
            <person name="Bond P.L."/>
            <person name="Tyson G.W."/>
        </authorList>
    </citation>
    <scope>NUCLEOTIDE SEQUENCE [LARGE SCALE GENOMIC DNA]</scope>
</reference>